<accession>A0ABQ4ACM2</accession>
<sequence>MSTTHEAEHLHDRPHWLCRVCREPWPCAEAKARLLAEYTDFPSLLKIYLSAQMYDALDDFTALGESAPLNLYERFISWARGRPPTR</sequence>
<reference evidence="1 2" key="1">
    <citation type="submission" date="2021-01" db="EMBL/GenBank/DDBJ databases">
        <title>Whole genome shotgun sequence of Actinoplanes lobatus NBRC 12513.</title>
        <authorList>
            <person name="Komaki H."/>
            <person name="Tamura T."/>
        </authorList>
    </citation>
    <scope>NUCLEOTIDE SEQUENCE [LARGE SCALE GENOMIC DNA]</scope>
    <source>
        <strain evidence="1 2">NBRC 12513</strain>
    </source>
</reference>
<evidence type="ECO:0000313" key="1">
    <source>
        <dbReference type="EMBL" id="GIE38753.1"/>
    </source>
</evidence>
<name>A0ABQ4ACM2_9ACTN</name>
<keyword evidence="2" id="KW-1185">Reference proteome</keyword>
<protein>
    <recommendedName>
        <fullName evidence="3">Flavin reductase</fullName>
    </recommendedName>
</protein>
<comment type="caution">
    <text evidence="1">The sequence shown here is derived from an EMBL/GenBank/DDBJ whole genome shotgun (WGS) entry which is preliminary data.</text>
</comment>
<dbReference type="Proteomes" id="UP000631312">
    <property type="component" value="Unassembled WGS sequence"/>
</dbReference>
<evidence type="ECO:0000313" key="2">
    <source>
        <dbReference type="Proteomes" id="UP000631312"/>
    </source>
</evidence>
<evidence type="ECO:0008006" key="3">
    <source>
        <dbReference type="Google" id="ProtNLM"/>
    </source>
</evidence>
<proteinExistence type="predicted"/>
<gene>
    <name evidence="1" type="ORF">Alo02nite_16510</name>
</gene>
<organism evidence="1 2">
    <name type="scientific">Actinoplanes lobatus</name>
    <dbReference type="NCBI Taxonomy" id="113568"/>
    <lineage>
        <taxon>Bacteria</taxon>
        <taxon>Bacillati</taxon>
        <taxon>Actinomycetota</taxon>
        <taxon>Actinomycetes</taxon>
        <taxon>Micromonosporales</taxon>
        <taxon>Micromonosporaceae</taxon>
        <taxon>Actinoplanes</taxon>
    </lineage>
</organism>
<dbReference type="EMBL" id="BOMP01000026">
    <property type="protein sequence ID" value="GIE38753.1"/>
    <property type="molecule type" value="Genomic_DNA"/>
</dbReference>